<dbReference type="GO" id="GO:0016987">
    <property type="term" value="F:sigma factor activity"/>
    <property type="evidence" value="ECO:0007669"/>
    <property type="project" value="UniProtKB-KW"/>
</dbReference>
<dbReference type="Gene3D" id="1.10.10.10">
    <property type="entry name" value="Winged helix-like DNA-binding domain superfamily/Winged helix DNA-binding domain"/>
    <property type="match status" value="1"/>
</dbReference>
<dbReference type="EMBL" id="CABPSB010000001">
    <property type="protein sequence ID" value="VVD69626.1"/>
    <property type="molecule type" value="Genomic_DNA"/>
</dbReference>
<dbReference type="InterPro" id="IPR013324">
    <property type="entry name" value="RNA_pol_sigma_r3/r4-like"/>
</dbReference>
<keyword evidence="4" id="KW-0238">DNA-binding</keyword>
<evidence type="ECO:0000256" key="4">
    <source>
        <dbReference type="ARBA" id="ARBA00023125"/>
    </source>
</evidence>
<dbReference type="GO" id="GO:0003677">
    <property type="term" value="F:DNA binding"/>
    <property type="evidence" value="ECO:0007669"/>
    <property type="project" value="UniProtKB-KW"/>
</dbReference>
<keyword evidence="9" id="KW-1185">Reference proteome</keyword>
<dbReference type="SUPFAM" id="SSF88946">
    <property type="entry name" value="Sigma2 domain of RNA polymerase sigma factors"/>
    <property type="match status" value="1"/>
</dbReference>
<dbReference type="Pfam" id="PF04542">
    <property type="entry name" value="Sigma70_r2"/>
    <property type="match status" value="1"/>
</dbReference>
<evidence type="ECO:0000256" key="2">
    <source>
        <dbReference type="ARBA" id="ARBA00023015"/>
    </source>
</evidence>
<reference evidence="8 9" key="1">
    <citation type="submission" date="2019-08" db="EMBL/GenBank/DDBJ databases">
        <authorList>
            <person name="Peeters C."/>
        </authorList>
    </citation>
    <scope>NUCLEOTIDE SEQUENCE [LARGE SCALE GENOMIC DNA]</scope>
    <source>
        <strain evidence="8 9">LMG 31108</strain>
    </source>
</reference>
<dbReference type="InterPro" id="IPR014284">
    <property type="entry name" value="RNA_pol_sigma-70_dom"/>
</dbReference>
<evidence type="ECO:0000259" key="7">
    <source>
        <dbReference type="Pfam" id="PF08281"/>
    </source>
</evidence>
<evidence type="ECO:0000256" key="1">
    <source>
        <dbReference type="ARBA" id="ARBA00010641"/>
    </source>
</evidence>
<dbReference type="SUPFAM" id="SSF88659">
    <property type="entry name" value="Sigma3 and sigma4 domains of RNA polymerase sigma factors"/>
    <property type="match status" value="1"/>
</dbReference>
<sequence length="178" mass="20343">MRFARLQLRDDHLAEDAVQDALTAACQPSNEFSGRAQHKTWVFAILRNKLIDIMRARRRTINASALEGDTEDDSVFDRELFDDGGHWTNHARPRPWPRPDTLLARQQFWQLFDGCLNALPASIGRVFAMRELLEMDIAEICEELGLEANHCSVLLYRARTRLRTCLSAKGLETDDAFG</sequence>
<dbReference type="InterPro" id="IPR039425">
    <property type="entry name" value="RNA_pol_sigma-70-like"/>
</dbReference>
<gene>
    <name evidence="8" type="ORF">PAN31108_00555</name>
</gene>
<dbReference type="AlphaFoldDB" id="A0A5E4S1G1"/>
<dbReference type="InterPro" id="IPR013249">
    <property type="entry name" value="RNA_pol_sigma70_r4_t2"/>
</dbReference>
<dbReference type="NCBIfam" id="TIGR02943">
    <property type="entry name" value="Sig70_famx1"/>
    <property type="match status" value="1"/>
</dbReference>
<keyword evidence="5" id="KW-0804">Transcription</keyword>
<feature type="domain" description="RNA polymerase sigma-70 region 2" evidence="6">
    <location>
        <begin position="2"/>
        <end position="60"/>
    </location>
</feature>
<evidence type="ECO:0000259" key="6">
    <source>
        <dbReference type="Pfam" id="PF04542"/>
    </source>
</evidence>
<evidence type="ECO:0000256" key="5">
    <source>
        <dbReference type="ARBA" id="ARBA00023163"/>
    </source>
</evidence>
<dbReference type="InterPro" id="IPR014289">
    <property type="entry name" value="RNA_pol_sigma-24-rel"/>
</dbReference>
<dbReference type="GO" id="GO:0006352">
    <property type="term" value="P:DNA-templated transcription initiation"/>
    <property type="evidence" value="ECO:0007669"/>
    <property type="project" value="InterPro"/>
</dbReference>
<dbReference type="InterPro" id="IPR013325">
    <property type="entry name" value="RNA_pol_sigma_r2"/>
</dbReference>
<dbReference type="Gene3D" id="1.10.1740.10">
    <property type="match status" value="1"/>
</dbReference>
<organism evidence="8 9">
    <name type="scientific">Pandoraea anhela</name>
    <dbReference type="NCBI Taxonomy" id="2508295"/>
    <lineage>
        <taxon>Bacteria</taxon>
        <taxon>Pseudomonadati</taxon>
        <taxon>Pseudomonadota</taxon>
        <taxon>Betaproteobacteria</taxon>
        <taxon>Burkholderiales</taxon>
        <taxon>Burkholderiaceae</taxon>
        <taxon>Pandoraea</taxon>
    </lineage>
</organism>
<dbReference type="Pfam" id="PF08281">
    <property type="entry name" value="Sigma70_r4_2"/>
    <property type="match status" value="1"/>
</dbReference>
<name>A0A5E4S1G1_9BURK</name>
<proteinExistence type="inferred from homology"/>
<dbReference type="PANTHER" id="PTHR43133">
    <property type="entry name" value="RNA POLYMERASE ECF-TYPE SIGMA FACTO"/>
    <property type="match status" value="1"/>
</dbReference>
<dbReference type="NCBIfam" id="TIGR02937">
    <property type="entry name" value="sigma70-ECF"/>
    <property type="match status" value="1"/>
</dbReference>
<evidence type="ECO:0000313" key="8">
    <source>
        <dbReference type="EMBL" id="VVD69626.1"/>
    </source>
</evidence>
<evidence type="ECO:0000313" key="9">
    <source>
        <dbReference type="Proteomes" id="UP000406256"/>
    </source>
</evidence>
<protein>
    <submittedName>
        <fullName evidence="8">RNA polymerase subunit sigma</fullName>
    </submittedName>
</protein>
<accession>A0A5E4S1G1</accession>
<keyword evidence="3" id="KW-0731">Sigma factor</keyword>
<keyword evidence="2" id="KW-0805">Transcription regulation</keyword>
<feature type="domain" description="RNA polymerase sigma factor 70 region 4 type 2" evidence="7">
    <location>
        <begin position="111"/>
        <end position="162"/>
    </location>
</feature>
<dbReference type="InterPro" id="IPR036388">
    <property type="entry name" value="WH-like_DNA-bd_sf"/>
</dbReference>
<evidence type="ECO:0000256" key="3">
    <source>
        <dbReference type="ARBA" id="ARBA00023082"/>
    </source>
</evidence>
<dbReference type="PANTHER" id="PTHR43133:SF8">
    <property type="entry name" value="RNA POLYMERASE SIGMA FACTOR HI_1459-RELATED"/>
    <property type="match status" value="1"/>
</dbReference>
<dbReference type="Proteomes" id="UP000406256">
    <property type="component" value="Unassembled WGS sequence"/>
</dbReference>
<dbReference type="InterPro" id="IPR007627">
    <property type="entry name" value="RNA_pol_sigma70_r2"/>
</dbReference>
<comment type="similarity">
    <text evidence="1">Belongs to the sigma-70 factor family. ECF subfamily.</text>
</comment>